<protein>
    <submittedName>
        <fullName evidence="3">RabGAP/TBC</fullName>
    </submittedName>
</protein>
<feature type="compositionally biased region" description="Polar residues" evidence="1">
    <location>
        <begin position="128"/>
        <end position="138"/>
    </location>
</feature>
<dbReference type="GeneID" id="85314026"/>
<dbReference type="EMBL" id="MU838998">
    <property type="protein sequence ID" value="KAK1771597.1"/>
    <property type="molecule type" value="Genomic_DNA"/>
</dbReference>
<dbReference type="InterPro" id="IPR050302">
    <property type="entry name" value="Rab_GAP_TBC_domain"/>
</dbReference>
<feature type="compositionally biased region" description="Polar residues" evidence="1">
    <location>
        <begin position="660"/>
        <end position="677"/>
    </location>
</feature>
<feature type="compositionally biased region" description="Basic and acidic residues" evidence="1">
    <location>
        <begin position="327"/>
        <end position="349"/>
    </location>
</feature>
<dbReference type="Proteomes" id="UP001244011">
    <property type="component" value="Unassembled WGS sequence"/>
</dbReference>
<dbReference type="Pfam" id="PF00566">
    <property type="entry name" value="RabGAP-TBC"/>
    <property type="match status" value="2"/>
</dbReference>
<dbReference type="SMART" id="SM00164">
    <property type="entry name" value="TBC"/>
    <property type="match status" value="1"/>
</dbReference>
<dbReference type="AlphaFoldDB" id="A0AAJ0FKY7"/>
<feature type="region of interest" description="Disordered" evidence="1">
    <location>
        <begin position="307"/>
        <end position="405"/>
    </location>
</feature>
<comment type="caution">
    <text evidence="3">The sequence shown here is derived from an EMBL/GenBank/DDBJ whole genome shotgun (WGS) entry which is preliminary data.</text>
</comment>
<keyword evidence="4" id="KW-1185">Reference proteome</keyword>
<feature type="region of interest" description="Disordered" evidence="1">
    <location>
        <begin position="928"/>
        <end position="950"/>
    </location>
</feature>
<dbReference type="PANTHER" id="PTHR47219:SF20">
    <property type="entry name" value="TBC1 DOMAIN FAMILY MEMBER 2B"/>
    <property type="match status" value="1"/>
</dbReference>
<evidence type="ECO:0000313" key="4">
    <source>
        <dbReference type="Proteomes" id="UP001244011"/>
    </source>
</evidence>
<dbReference type="Gene3D" id="1.10.8.270">
    <property type="entry name" value="putative rabgap domain of human tbc1 domain family member 14 like domains"/>
    <property type="match status" value="1"/>
</dbReference>
<evidence type="ECO:0000259" key="2">
    <source>
        <dbReference type="PROSITE" id="PS50086"/>
    </source>
</evidence>
<dbReference type="GO" id="GO:0031267">
    <property type="term" value="F:small GTPase binding"/>
    <property type="evidence" value="ECO:0007669"/>
    <property type="project" value="TreeGrafter"/>
</dbReference>
<evidence type="ECO:0000313" key="3">
    <source>
        <dbReference type="EMBL" id="KAK1771597.1"/>
    </source>
</evidence>
<dbReference type="PANTHER" id="PTHR47219">
    <property type="entry name" value="RAB GTPASE-ACTIVATING PROTEIN 1-LIKE"/>
    <property type="match status" value="1"/>
</dbReference>
<dbReference type="InterPro" id="IPR035969">
    <property type="entry name" value="Rab-GAP_TBC_sf"/>
</dbReference>
<accession>A0AAJ0FKY7</accession>
<gene>
    <name evidence="3" type="ORF">QBC33DRAFT_575543</name>
</gene>
<sequence length="989" mass="107936">MADSSADESRSCSGFANAMHHRDAKHRELGLDPSVFRRPPQLSPFPGLSSHPPFSPDPLQRDSPSPSIRQFPEFDSSYEANHRPLGPTISSKPYPIDPYAGTAADVNMAVGNFSRPRKPSVRQANKDLPQSRQRTITIPQPDPTGLDLPSSNNVSPNPSIQQTGWPRGRGLSASSARSTNTFSSLPHRPSNDHINSAYRAGSLRLPNPSTNLARPPVSFNNGNGSMHSREAPPWVATGNDELRSSFRSQLTSSTTQGTLFTATGTERSSVLTKTSSLTESSMLNGYAPAGTSVDEGLSVEDVMGMYEQGFGDDSDDGEDDPGLGRRKFGDDENDTREIDVGVSYDESRPETGNSESSRIGNKTLDAMSDTSRVDGALDISNSNSNWGRFDARDSPRGFRSPGFPSSLPKDVGFALATAALGGGGQESGNLESAAKGNHDLARTLGGDDQPIVPQLGSGESTAPSMHPQPPSPTANTPVQPSASRSPTSSPPYQVPEEPVEDPADRDRYGFRKANAYITREQYDTWDSSYSDYLARRRKKWVAYLKDSSLMTENPNRFPPRNAKTKRFIRKGVPPDWRGAAWFYYAGGPAILAKHGGVYDQLVRRAGLEARGKGGAQWEKSELKQLIIEDIEKDLHRTFPDNTKFKPARYAKPPQEPPLSMANSEAALTNPSPDQASTADGPRETEIISSLRRVLYAFALYNPRIGYCQSLNFLAGLLLLFVDGEEQAFWLLNVITRVYLPGTHEMSLEGSKIDLAVFMAALQDALPSVWKQIAGDEAEGMGKPTWKTRGKRAKGVASASASPGGGNDSSPVDPNRLPSITLCMTAWFMSCFIGTLPMETVLRVWDIFFYEGSRTLFRVALTIFKVGESEIKSVADPMEMFGVVQSLPRRLLDCNALMEACYKRRNGIGHLSQEAVDERRQERRAGIRTWRAEQERASASPTQDPDPLGAGAAAAGLDLAAHFADIDVRRKGTLFGRRKDREKARAAEVM</sequence>
<dbReference type="FunFam" id="1.10.472.80:FF:000050">
    <property type="entry name" value="GTPase activating protein (Gyp3)"/>
    <property type="match status" value="1"/>
</dbReference>
<feature type="compositionally biased region" description="Low complexity" evidence="1">
    <location>
        <begin position="168"/>
        <end position="178"/>
    </location>
</feature>
<dbReference type="GO" id="GO:0005096">
    <property type="term" value="F:GTPase activator activity"/>
    <property type="evidence" value="ECO:0007669"/>
    <property type="project" value="TreeGrafter"/>
</dbReference>
<feature type="compositionally biased region" description="Acidic residues" evidence="1">
    <location>
        <begin position="310"/>
        <end position="321"/>
    </location>
</feature>
<feature type="region of interest" description="Disordered" evidence="1">
    <location>
        <begin position="779"/>
        <end position="812"/>
    </location>
</feature>
<name>A0AAJ0FKY7_9PEZI</name>
<feature type="domain" description="Rab-GAP TBC" evidence="2">
    <location>
        <begin position="571"/>
        <end position="851"/>
    </location>
</feature>
<feature type="region of interest" description="Disordered" evidence="1">
    <location>
        <begin position="439"/>
        <end position="507"/>
    </location>
</feature>
<reference evidence="3" key="1">
    <citation type="submission" date="2023-06" db="EMBL/GenBank/DDBJ databases">
        <title>Genome-scale phylogeny and comparative genomics of the fungal order Sordariales.</title>
        <authorList>
            <consortium name="Lawrence Berkeley National Laboratory"/>
            <person name="Hensen N."/>
            <person name="Bonometti L."/>
            <person name="Westerberg I."/>
            <person name="Brannstrom I.O."/>
            <person name="Guillou S."/>
            <person name="Cros-Aarteil S."/>
            <person name="Calhoun S."/>
            <person name="Haridas S."/>
            <person name="Kuo A."/>
            <person name="Mondo S."/>
            <person name="Pangilinan J."/>
            <person name="Riley R."/>
            <person name="Labutti K."/>
            <person name="Andreopoulos B."/>
            <person name="Lipzen A."/>
            <person name="Chen C."/>
            <person name="Yanf M."/>
            <person name="Daum C."/>
            <person name="Ng V."/>
            <person name="Clum A."/>
            <person name="Steindorff A."/>
            <person name="Ohm R."/>
            <person name="Martin F."/>
            <person name="Silar P."/>
            <person name="Natvig D."/>
            <person name="Lalanne C."/>
            <person name="Gautier V."/>
            <person name="Ament-Velasquez S.L."/>
            <person name="Kruys A."/>
            <person name="Hutchinson M.I."/>
            <person name="Powell A.J."/>
            <person name="Barry K."/>
            <person name="Miller A.N."/>
            <person name="Grigoriev I.V."/>
            <person name="Debuchy R."/>
            <person name="Gladieux P."/>
            <person name="Thoren M.H."/>
            <person name="Johannesson H."/>
        </authorList>
    </citation>
    <scope>NUCLEOTIDE SEQUENCE</scope>
    <source>
        <strain evidence="3">8032-3</strain>
    </source>
</reference>
<feature type="region of interest" description="Disordered" evidence="1">
    <location>
        <begin position="112"/>
        <end position="195"/>
    </location>
</feature>
<feature type="region of interest" description="Disordered" evidence="1">
    <location>
        <begin position="1"/>
        <end position="93"/>
    </location>
</feature>
<dbReference type="RefSeq" id="XP_060287810.1">
    <property type="nucleotide sequence ID" value="XM_060430839.1"/>
</dbReference>
<dbReference type="InterPro" id="IPR000195">
    <property type="entry name" value="Rab-GAP-TBC_dom"/>
</dbReference>
<dbReference type="Gene3D" id="1.10.472.80">
    <property type="entry name" value="Ypt/Rab-GAP domain of gyp1p, domain 3"/>
    <property type="match status" value="1"/>
</dbReference>
<feature type="compositionally biased region" description="Polar residues" evidence="1">
    <location>
        <begin position="350"/>
        <end position="360"/>
    </location>
</feature>
<evidence type="ECO:0000256" key="1">
    <source>
        <dbReference type="SAM" id="MobiDB-lite"/>
    </source>
</evidence>
<proteinExistence type="predicted"/>
<organism evidence="3 4">
    <name type="scientific">Phialemonium atrogriseum</name>
    <dbReference type="NCBI Taxonomy" id="1093897"/>
    <lineage>
        <taxon>Eukaryota</taxon>
        <taxon>Fungi</taxon>
        <taxon>Dikarya</taxon>
        <taxon>Ascomycota</taxon>
        <taxon>Pezizomycotina</taxon>
        <taxon>Sordariomycetes</taxon>
        <taxon>Sordariomycetidae</taxon>
        <taxon>Cephalothecales</taxon>
        <taxon>Cephalothecaceae</taxon>
        <taxon>Phialemonium</taxon>
    </lineage>
</organism>
<feature type="compositionally biased region" description="Low complexity" evidence="1">
    <location>
        <begin position="149"/>
        <end position="159"/>
    </location>
</feature>
<dbReference type="PROSITE" id="PS50086">
    <property type="entry name" value="TBC_RABGAP"/>
    <property type="match status" value="1"/>
</dbReference>
<dbReference type="SUPFAM" id="SSF47923">
    <property type="entry name" value="Ypt/Rab-GAP domain of gyp1p"/>
    <property type="match status" value="2"/>
</dbReference>
<feature type="region of interest" description="Disordered" evidence="1">
    <location>
        <begin position="639"/>
        <end position="682"/>
    </location>
</feature>